<dbReference type="Proteomes" id="UP001232750">
    <property type="component" value="Unassembled WGS sequence"/>
</dbReference>
<dbReference type="RefSeq" id="WP_283831132.1">
    <property type="nucleotide sequence ID" value="NZ_JASJEU010000006.1"/>
</dbReference>
<sequence length="1629" mass="176939">MANEPMNESEQKNSQVTKAKVPETATAAPAVAPAAAPAAEGSLHIGIDVGSTTVKLAILDDAHNVKFSVYRRHHADVRATIVEVLEEAAVDFGGERMTIAITGSGGLLLAQWLGVEFVQEVIASKTAVETFIPATDVAIELGGEDAKIIYFDQGIEQRMNGTCAGGTGAFIDQMASLLNTDAGGLNVLAQGATTIYPIASRCGVFAKTDVQPLLNEGARKEDIAASIFQSVVTQTISGLACGRPIRGHVAFLGGPLQYLPELRKRFYETLNLDDEHIIVPDNAHLFVASGCAMAGATSDTVKSERLADVLDRLKNLGDIQGSEVVRLAPLFANEAEYNEFKQRHDGECVRRSNLMDYTGVAYLGIDAGSTTFKAALIGEDGALLWSHYASNKGDVLGCARAALSNLYNAMPVDAETGEPLVTIGHATVTGYGEHLLLEALRVDSGEIETVAHLRGAQEMLPGVEFILDIGGQDMKCLRVKDGVIDHIMLNEACSSGCGSFIESFATGLNLDVAEFAQTAIEAERPVDLGSRCTVFMNSRVKQAQKEGATVGDIAAGLAISVIKNALFKVIKIRDPHDVGTKVIVQGGTFLNDAVLRAFEQLSEVNAVRPDIAGNMGAFGAALLARDRYHDEVRRLTPLTQQQAARADTDTQVDSTTNQGGILRGGAKAAELLSEAPEDAARPTGKVTSNLLSLEQLAALSPTHKTVRCKACENHCLLTVNDFGKDDVTGKHRRFITGNRCEKGAGTFDENKSTVPNLFEYKSQRLFDVYEPLPAEAAPRGTVGIPRALNLYENYPFWFTFFTKLGWRVVLSDPSTKKTYEAGIESMPSESVCYPAKLSHGHIMNLLDKHPDFIWFPCSKWERQEDEGAGNHFNCPIVASYPEALRLNIDELRDSPTQFLNPWLPYDQKDHLKKRLYVELIEAHPELMGAAGAPTQAEVDAAVEAAWAEDEAFKRDIRAKGEETLAWMEATGTHGIVLAGRPYHNDPEINHAIPELLTSFGLAVLTEDSVAHLGTLERPIRLVDQWMYHTRLYAAAKVATERADLDLIQLNSFGCGLDALTTDQVQEILEAAGKVYTVLKIDEVSNLGAARIRVRSLLAALKDQADDRAESELMPRGCPAMTFDPATFEATPEAAVDVRTGDTEASIAEKVAGATPETFTEKAAPEVIERFRQREGATTEFPRAVFTQEMKDAGYTILCPQMAPIHFELLIDIFARNGYNLELLPSVDHGAVDAGLKYVNNDICYPSILVTGQIMEAVMSGRYDTDKLAVIITQTGGGCRATNYISLIRKALAAVGLSHIPVIALSFKDLGESNPGFKVTPAMLLQAAYAIFYGDLLMMALYRTRPYELEPGSANRLFDHWMAVCKGQLRQGLKRRIFKDTARRIVEDFDTLPLQGEGTKPRVGVVGEILVKFHPTANNQIVDVIEREGCEAVVPGLAEFFLFGIAGGIFQKDPLGRSAKGAIGSRIGLWAIAKLRAPVTKALATSSRFEPPADIYELAEYASEILSLCNSMGEGWLLTAEMVELIRTGAPNVVCTQPFACLPNHVVGKAVIKELRRRYPDSNIVAVDYDPGASEVNQLNRIKLMISVAKANLADKEAEAKAERDRFVDAGRPHARQDKLGKLEIETKEA</sequence>
<evidence type="ECO:0000313" key="5">
    <source>
        <dbReference type="Proteomes" id="UP001232750"/>
    </source>
</evidence>
<evidence type="ECO:0000313" key="4">
    <source>
        <dbReference type="EMBL" id="MDJ1649789.1"/>
    </source>
</evidence>
<dbReference type="Gene3D" id="3.30.420.40">
    <property type="match status" value="4"/>
</dbReference>
<dbReference type="InterPro" id="IPR002731">
    <property type="entry name" value="ATPase_BadF"/>
</dbReference>
<dbReference type="PANTHER" id="PTHR32329:SF4">
    <property type="entry name" value="ACTIVATOR OF 2-HYDROXYACYL-COA DEHYDRATASE"/>
    <property type="match status" value="1"/>
</dbReference>
<evidence type="ECO:0000256" key="1">
    <source>
        <dbReference type="SAM" id="MobiDB-lite"/>
    </source>
</evidence>
<reference evidence="4 5" key="1">
    <citation type="submission" date="2023-05" db="EMBL/GenBank/DDBJ databases">
        <title>Gordonibacter KGMB12511T sp. nov., isolated from faeces of healthy Korean.</title>
        <authorList>
            <person name="Kim H.S."/>
            <person name="Kim J.-S."/>
            <person name="Suh M.K."/>
            <person name="Eom M.K."/>
            <person name="Do H.E."/>
            <person name="Lee J.-S."/>
        </authorList>
    </citation>
    <scope>NUCLEOTIDE SEQUENCE [LARGE SCALE GENOMIC DNA]</scope>
    <source>
        <strain evidence="4 5">KGMB12511</strain>
    </source>
</reference>
<evidence type="ECO:0000259" key="3">
    <source>
        <dbReference type="Pfam" id="PF09989"/>
    </source>
</evidence>
<protein>
    <submittedName>
        <fullName evidence="4">Acyl-CoA dehydratase activase-related protein</fullName>
    </submittedName>
</protein>
<keyword evidence="5" id="KW-1185">Reference proteome</keyword>
<dbReference type="CDD" id="cd24035">
    <property type="entry name" value="ASKHA_NBD_O66634-like_rpt2"/>
    <property type="match status" value="1"/>
</dbReference>
<proteinExistence type="predicted"/>
<dbReference type="InterPro" id="IPR051805">
    <property type="entry name" value="Dehydratase_Activator_Redct"/>
</dbReference>
<feature type="domain" description="ATPase BadF/BadG/BcrA/BcrD type" evidence="2">
    <location>
        <begin position="363"/>
        <end position="624"/>
    </location>
</feature>
<evidence type="ECO:0000259" key="2">
    <source>
        <dbReference type="Pfam" id="PF01869"/>
    </source>
</evidence>
<dbReference type="Pfam" id="PF01869">
    <property type="entry name" value="BcrAD_BadFG"/>
    <property type="match status" value="2"/>
</dbReference>
<accession>A0ABT7DJT8</accession>
<feature type="compositionally biased region" description="Polar residues" evidence="1">
    <location>
        <begin position="1"/>
        <end position="17"/>
    </location>
</feature>
<comment type="caution">
    <text evidence="4">The sequence shown here is derived from an EMBL/GenBank/DDBJ whole genome shotgun (WGS) entry which is preliminary data.</text>
</comment>
<organism evidence="4 5">
    <name type="scientific">Gordonibacter faecis</name>
    <dbReference type="NCBI Taxonomy" id="3047475"/>
    <lineage>
        <taxon>Bacteria</taxon>
        <taxon>Bacillati</taxon>
        <taxon>Actinomycetota</taxon>
        <taxon>Coriobacteriia</taxon>
        <taxon>Eggerthellales</taxon>
        <taxon>Eggerthellaceae</taxon>
        <taxon>Gordonibacter</taxon>
    </lineage>
</organism>
<dbReference type="SUPFAM" id="SSF53067">
    <property type="entry name" value="Actin-like ATPase domain"/>
    <property type="match status" value="2"/>
</dbReference>
<feature type="compositionally biased region" description="Low complexity" evidence="1">
    <location>
        <begin position="639"/>
        <end position="653"/>
    </location>
</feature>
<name>A0ABT7DJT8_9ACTN</name>
<feature type="region of interest" description="Disordered" evidence="1">
    <location>
        <begin position="639"/>
        <end position="661"/>
    </location>
</feature>
<dbReference type="InterPro" id="IPR043129">
    <property type="entry name" value="ATPase_NBD"/>
</dbReference>
<dbReference type="InterPro" id="IPR018709">
    <property type="entry name" value="CoA_activase_DUF2229"/>
</dbReference>
<dbReference type="PANTHER" id="PTHR32329">
    <property type="entry name" value="BIFUNCTIONAL PROTEIN [INCLUDES 2-HYDROXYACYL-COA DEHYDRATASE (N-TER) AND ITS ACTIVATOR DOMAIN (C_TERM)-RELATED"/>
    <property type="match status" value="1"/>
</dbReference>
<dbReference type="EMBL" id="JASJEU010000006">
    <property type="protein sequence ID" value="MDJ1649789.1"/>
    <property type="molecule type" value="Genomic_DNA"/>
</dbReference>
<feature type="domain" description="DUF2229" evidence="3">
    <location>
        <begin position="781"/>
        <end position="1009"/>
    </location>
</feature>
<feature type="domain" description="ATPase BadF/BadG/BcrA/BcrD type" evidence="2">
    <location>
        <begin position="45"/>
        <end position="254"/>
    </location>
</feature>
<gene>
    <name evidence="4" type="ORF">QNJ86_03155</name>
</gene>
<feature type="region of interest" description="Disordered" evidence="1">
    <location>
        <begin position="1602"/>
        <end position="1629"/>
    </location>
</feature>
<dbReference type="Pfam" id="PF09989">
    <property type="entry name" value="DUF2229"/>
    <property type="match status" value="1"/>
</dbReference>
<dbReference type="CDD" id="cd24034">
    <property type="entry name" value="ASKHA_NBD_O66634-like_rpt1"/>
    <property type="match status" value="1"/>
</dbReference>
<feature type="region of interest" description="Disordered" evidence="1">
    <location>
        <begin position="1"/>
        <end position="21"/>
    </location>
</feature>